<gene>
    <name evidence="7" type="ORF">PGLA2088_LOCUS26820</name>
</gene>
<keyword evidence="3" id="KW-0560">Oxidoreductase</keyword>
<dbReference type="PANTHER" id="PTHR10543">
    <property type="entry name" value="BETA-CAROTENE DIOXYGENASE"/>
    <property type="match status" value="1"/>
</dbReference>
<dbReference type="InterPro" id="IPR004294">
    <property type="entry name" value="Carotenoid_Oase"/>
</dbReference>
<evidence type="ECO:0000256" key="4">
    <source>
        <dbReference type="ARBA" id="ARBA00023004"/>
    </source>
</evidence>
<keyword evidence="6" id="KW-0732">Signal</keyword>
<evidence type="ECO:0000256" key="2">
    <source>
        <dbReference type="ARBA" id="ARBA00022723"/>
    </source>
</evidence>
<comment type="cofactor">
    <cofactor evidence="5">
        <name>Fe(2+)</name>
        <dbReference type="ChEBI" id="CHEBI:29033"/>
    </cofactor>
    <text evidence="5">Binds 1 Fe(2+) ion per subunit.</text>
</comment>
<name>A0A813K4T9_POLGL</name>
<evidence type="ECO:0000256" key="1">
    <source>
        <dbReference type="ARBA" id="ARBA00006787"/>
    </source>
</evidence>
<proteinExistence type="inferred from homology"/>
<evidence type="ECO:0000313" key="8">
    <source>
        <dbReference type="Proteomes" id="UP000626109"/>
    </source>
</evidence>
<keyword evidence="2 5" id="KW-0479">Metal-binding</keyword>
<sequence length="579" mass="63039">CRMAPRRGSLSFALLVCVALDRTTALEVSALWQDQTEEFLDRCVPAEDFPKEIAGSLYFAGPSLWSLGGQEVRHAFDGLGRLHKLYYDAPRRQLCHSARFILGPGNAGVLKSCDLTRAGNFARVKGAAWWTKLPLLQLLVSNLDNTWVNQLYFPTAHLPGGEERLELMTDSSPVLLAETDSLDIKRVIHWNDTLVQSILPVAPLSTAHPSVHPVSGDVYNIFLDAGLLSNDVVLFRRSGAEPERRQEVARIPVGRDMLLQHSFALSAEYAILFAHPFSVDLAKVATGADLLDAMGEWGDQQNFTRLLVVDLAPERYGRVQELRVAPFTVVHVANAYRDGDALVLDVEGRPMRPGKTTAFYKIFQYEFAKDPAAGSRYFEEQFVRGGYGLYRFVVPLSPGTAVNAMGELPSPRKLLDEPLAFPTIAPQVAGKAHCFIWGVLGDTFEQIEAGLVKVDVCSGGAVPLRWGLPGHAIAAAIAFVPRAAEVSEDAGWLLVPLHHQVPGGRSLLAVINAQTMTQVSLVPLKQGDVLNWSAHSTFVAAAPQQPRGDAAVAPTEVAITTVRDAIQRCAALASGTVEF</sequence>
<feature type="non-terminal residue" evidence="7">
    <location>
        <position position="1"/>
    </location>
</feature>
<dbReference type="Proteomes" id="UP000626109">
    <property type="component" value="Unassembled WGS sequence"/>
</dbReference>
<dbReference type="PANTHER" id="PTHR10543:SF89">
    <property type="entry name" value="CAROTENOID 9,10(9',10')-CLEAVAGE DIOXYGENASE 1"/>
    <property type="match status" value="1"/>
</dbReference>
<protein>
    <submittedName>
        <fullName evidence="7">Uncharacterized protein</fullName>
    </submittedName>
</protein>
<organism evidence="7 8">
    <name type="scientific">Polarella glacialis</name>
    <name type="common">Dinoflagellate</name>
    <dbReference type="NCBI Taxonomy" id="89957"/>
    <lineage>
        <taxon>Eukaryota</taxon>
        <taxon>Sar</taxon>
        <taxon>Alveolata</taxon>
        <taxon>Dinophyceae</taxon>
        <taxon>Suessiales</taxon>
        <taxon>Suessiaceae</taxon>
        <taxon>Polarella</taxon>
    </lineage>
</organism>
<evidence type="ECO:0000256" key="6">
    <source>
        <dbReference type="SAM" id="SignalP"/>
    </source>
</evidence>
<dbReference type="GO" id="GO:0010436">
    <property type="term" value="F:carotenoid dioxygenase activity"/>
    <property type="evidence" value="ECO:0007669"/>
    <property type="project" value="TreeGrafter"/>
</dbReference>
<feature type="binding site" evidence="5">
    <location>
        <position position="331"/>
    </location>
    <ligand>
        <name>Fe cation</name>
        <dbReference type="ChEBI" id="CHEBI:24875"/>
        <note>catalytic</note>
    </ligand>
</feature>
<reference evidence="7" key="1">
    <citation type="submission" date="2021-02" db="EMBL/GenBank/DDBJ databases">
        <authorList>
            <person name="Dougan E. K."/>
            <person name="Rhodes N."/>
            <person name="Thang M."/>
            <person name="Chan C."/>
        </authorList>
    </citation>
    <scope>NUCLEOTIDE SEQUENCE</scope>
</reference>
<dbReference type="GO" id="GO:0016121">
    <property type="term" value="P:carotene catabolic process"/>
    <property type="evidence" value="ECO:0007669"/>
    <property type="project" value="TreeGrafter"/>
</dbReference>
<accession>A0A813K4T9</accession>
<feature type="binding site" evidence="5">
    <location>
        <position position="208"/>
    </location>
    <ligand>
        <name>Fe cation</name>
        <dbReference type="ChEBI" id="CHEBI:24875"/>
        <note>catalytic</note>
    </ligand>
</feature>
<comment type="caution">
    <text evidence="7">The sequence shown here is derived from an EMBL/GenBank/DDBJ whole genome shotgun (WGS) entry which is preliminary data.</text>
</comment>
<dbReference type="AlphaFoldDB" id="A0A813K4T9"/>
<dbReference type="GO" id="GO:0046872">
    <property type="term" value="F:metal ion binding"/>
    <property type="evidence" value="ECO:0007669"/>
    <property type="project" value="UniProtKB-KW"/>
</dbReference>
<evidence type="ECO:0000256" key="3">
    <source>
        <dbReference type="ARBA" id="ARBA00023002"/>
    </source>
</evidence>
<dbReference type="Pfam" id="PF03055">
    <property type="entry name" value="RPE65"/>
    <property type="match status" value="1"/>
</dbReference>
<feature type="signal peptide" evidence="6">
    <location>
        <begin position="1"/>
        <end position="25"/>
    </location>
</feature>
<dbReference type="EMBL" id="CAJNNW010027205">
    <property type="protein sequence ID" value="CAE8690152.1"/>
    <property type="molecule type" value="Genomic_DNA"/>
</dbReference>
<keyword evidence="4 5" id="KW-0408">Iron</keyword>
<comment type="similarity">
    <text evidence="1">Belongs to the carotenoid oxygenase family.</text>
</comment>
<feature type="binding site" evidence="5">
    <location>
        <position position="261"/>
    </location>
    <ligand>
        <name>Fe cation</name>
        <dbReference type="ChEBI" id="CHEBI:24875"/>
        <note>catalytic</note>
    </ligand>
</feature>
<feature type="chain" id="PRO_5032757008" evidence="6">
    <location>
        <begin position="26"/>
        <end position="579"/>
    </location>
</feature>
<evidence type="ECO:0000256" key="5">
    <source>
        <dbReference type="PIRSR" id="PIRSR604294-1"/>
    </source>
</evidence>
<evidence type="ECO:0000313" key="7">
    <source>
        <dbReference type="EMBL" id="CAE8690152.1"/>
    </source>
</evidence>